<accession>A0A0B1TLD1</accession>
<sequence length="50" mass="5623">MDSGGLRLLICQTRTSRRISNSSCLVDGSLDYALFCCPLIVHEDVLQEFF</sequence>
<dbReference type="Proteomes" id="UP000053660">
    <property type="component" value="Unassembled WGS sequence"/>
</dbReference>
<keyword evidence="2" id="KW-1185">Reference proteome</keyword>
<reference evidence="1 2" key="1">
    <citation type="submission" date="2014-03" db="EMBL/GenBank/DDBJ databases">
        <title>Draft genome of the hookworm Oesophagostomum dentatum.</title>
        <authorList>
            <person name="Mitreva M."/>
        </authorList>
    </citation>
    <scope>NUCLEOTIDE SEQUENCE [LARGE SCALE GENOMIC DNA]</scope>
    <source>
        <strain evidence="1 2">OD-Hann</strain>
    </source>
</reference>
<evidence type="ECO:0000313" key="1">
    <source>
        <dbReference type="EMBL" id="KHJ96190.1"/>
    </source>
</evidence>
<organism evidence="1 2">
    <name type="scientific">Oesophagostomum dentatum</name>
    <name type="common">Nodular worm</name>
    <dbReference type="NCBI Taxonomy" id="61180"/>
    <lineage>
        <taxon>Eukaryota</taxon>
        <taxon>Metazoa</taxon>
        <taxon>Ecdysozoa</taxon>
        <taxon>Nematoda</taxon>
        <taxon>Chromadorea</taxon>
        <taxon>Rhabditida</taxon>
        <taxon>Rhabditina</taxon>
        <taxon>Rhabditomorpha</taxon>
        <taxon>Strongyloidea</taxon>
        <taxon>Strongylidae</taxon>
        <taxon>Oesophagostomum</taxon>
    </lineage>
</organism>
<gene>
    <name evidence="1" type="ORF">OESDEN_03849</name>
</gene>
<evidence type="ECO:0000313" key="2">
    <source>
        <dbReference type="Proteomes" id="UP000053660"/>
    </source>
</evidence>
<name>A0A0B1TLD1_OESDE</name>
<protein>
    <submittedName>
        <fullName evidence="1">Uncharacterized protein</fullName>
    </submittedName>
</protein>
<dbReference type="AlphaFoldDB" id="A0A0B1TLD1"/>
<proteinExistence type="predicted"/>
<dbReference type="EMBL" id="KN549738">
    <property type="protein sequence ID" value="KHJ96190.1"/>
    <property type="molecule type" value="Genomic_DNA"/>
</dbReference>